<evidence type="ECO:0000313" key="4">
    <source>
        <dbReference type="Proteomes" id="UP000179221"/>
    </source>
</evidence>
<keyword evidence="1" id="KW-0812">Transmembrane</keyword>
<sequence length="403" mass="45115">MTKIRLFIFFSTLIIVSIIGYVVSLYARGYRIGKDSLKLSPNGLMVIKSDPDGAQIYINGELKIATNASLTLPPATYDIIVRKEGYLTWNKRLTIKKEEVTEVTAHLFKSVPSLTALTFLGASNPAPSDDMGKIGYIVPPTDTNSGEDKSGLWVLETVDLPIGFTREPKKITDGDLTNSSWFWSPDGREILLMQSIATFLLPVSDYTPQNKRTNINNQKDTILKLWENERQIKLSSKLKKLPIDLESILERKAKTIVFSPDEDMVLYTASGSAQIPDNLIKPLPGASTQKEERTIKVDKTYVYDIKEDRNFLVDENSNELIIGGGNIDGAKRRLMWFPTSRHLILAEESKVTIMDYDGTNRQEVYGGNYISPHAYPIVTTNRILLLTNLASGATTNLYILSLK</sequence>
<feature type="transmembrane region" description="Helical" evidence="1">
    <location>
        <begin position="6"/>
        <end position="27"/>
    </location>
</feature>
<evidence type="ECO:0000259" key="2">
    <source>
        <dbReference type="Pfam" id="PF08308"/>
    </source>
</evidence>
<name>A0A1F7YJX7_9BACT</name>
<dbReference type="SUPFAM" id="SSF82171">
    <property type="entry name" value="DPP6 N-terminal domain-like"/>
    <property type="match status" value="1"/>
</dbReference>
<keyword evidence="1" id="KW-1133">Transmembrane helix</keyword>
<dbReference type="InterPro" id="IPR013229">
    <property type="entry name" value="PEGA"/>
</dbReference>
<comment type="caution">
    <text evidence="3">The sequence shown here is derived from an EMBL/GenBank/DDBJ whole genome shotgun (WGS) entry which is preliminary data.</text>
</comment>
<dbReference type="Pfam" id="PF08308">
    <property type="entry name" value="PEGA"/>
    <property type="match status" value="1"/>
</dbReference>
<evidence type="ECO:0000313" key="3">
    <source>
        <dbReference type="EMBL" id="OGM27654.1"/>
    </source>
</evidence>
<gene>
    <name evidence="3" type="ORF">A2628_04240</name>
</gene>
<proteinExistence type="predicted"/>
<protein>
    <recommendedName>
        <fullName evidence="2">PEGA domain-containing protein</fullName>
    </recommendedName>
</protein>
<keyword evidence="1" id="KW-0472">Membrane</keyword>
<feature type="domain" description="PEGA" evidence="2">
    <location>
        <begin position="44"/>
        <end position="108"/>
    </location>
</feature>
<dbReference type="AlphaFoldDB" id="A0A1F7YJX7"/>
<dbReference type="EMBL" id="MGGL01000003">
    <property type="protein sequence ID" value="OGM27654.1"/>
    <property type="molecule type" value="Genomic_DNA"/>
</dbReference>
<evidence type="ECO:0000256" key="1">
    <source>
        <dbReference type="SAM" id="Phobius"/>
    </source>
</evidence>
<accession>A0A1F7YJX7</accession>
<organism evidence="3 4">
    <name type="scientific">Candidatus Woesebacteria bacterium RIFCSPHIGHO2_01_FULL_40_22</name>
    <dbReference type="NCBI Taxonomy" id="1802499"/>
    <lineage>
        <taxon>Bacteria</taxon>
        <taxon>Candidatus Woeseibacteriota</taxon>
    </lineage>
</organism>
<dbReference type="Proteomes" id="UP000179221">
    <property type="component" value="Unassembled WGS sequence"/>
</dbReference>
<reference evidence="3 4" key="1">
    <citation type="journal article" date="2016" name="Nat. Commun.">
        <title>Thousands of microbial genomes shed light on interconnected biogeochemical processes in an aquifer system.</title>
        <authorList>
            <person name="Anantharaman K."/>
            <person name="Brown C.T."/>
            <person name="Hug L.A."/>
            <person name="Sharon I."/>
            <person name="Castelle C.J."/>
            <person name="Probst A.J."/>
            <person name="Thomas B.C."/>
            <person name="Singh A."/>
            <person name="Wilkins M.J."/>
            <person name="Karaoz U."/>
            <person name="Brodie E.L."/>
            <person name="Williams K.H."/>
            <person name="Hubbard S.S."/>
            <person name="Banfield J.F."/>
        </authorList>
    </citation>
    <scope>NUCLEOTIDE SEQUENCE [LARGE SCALE GENOMIC DNA]</scope>
</reference>